<feature type="domain" description="Ferritin/DPS" evidence="4">
    <location>
        <begin position="24"/>
        <end position="135"/>
    </location>
</feature>
<name>A0A0K1NK54_9BACT</name>
<evidence type="ECO:0000313" key="6">
    <source>
        <dbReference type="Proteomes" id="UP000060345"/>
    </source>
</evidence>
<organism evidence="5 6">
    <name type="scientific">Prevotella fusca JCM 17724</name>
    <dbReference type="NCBI Taxonomy" id="1236517"/>
    <lineage>
        <taxon>Bacteria</taxon>
        <taxon>Pseudomonadati</taxon>
        <taxon>Bacteroidota</taxon>
        <taxon>Bacteroidia</taxon>
        <taxon>Bacteroidales</taxon>
        <taxon>Prevotellaceae</taxon>
        <taxon>Prevotella</taxon>
    </lineage>
</organism>
<dbReference type="GO" id="GO:0006879">
    <property type="term" value="P:intracellular iron ion homeostasis"/>
    <property type="evidence" value="ECO:0007669"/>
    <property type="project" value="UniProtKB-KW"/>
</dbReference>
<dbReference type="GO" id="GO:0006826">
    <property type="term" value="P:iron ion transport"/>
    <property type="evidence" value="ECO:0007669"/>
    <property type="project" value="InterPro"/>
</dbReference>
<gene>
    <name evidence="5" type="ORF">ADJ77_04275</name>
</gene>
<dbReference type="InterPro" id="IPR012347">
    <property type="entry name" value="Ferritin-like"/>
</dbReference>
<dbReference type="InterPro" id="IPR002024">
    <property type="entry name" value="Bacterioferritin"/>
</dbReference>
<proteinExistence type="inferred from homology"/>
<keyword evidence="3" id="KW-0408">Iron</keyword>
<dbReference type="EMBL" id="CP012074">
    <property type="protein sequence ID" value="AKU69046.1"/>
    <property type="molecule type" value="Genomic_DNA"/>
</dbReference>
<dbReference type="STRING" id="1236517.ADJ77_04275"/>
<accession>A0A0K1NK54</accession>
<reference evidence="5 6" key="1">
    <citation type="submission" date="2015-07" db="EMBL/GenBank/DDBJ databases">
        <authorList>
            <person name="Noorani M."/>
        </authorList>
    </citation>
    <scope>NUCLEOTIDE SEQUENCE [LARGE SCALE GENOMIC DNA]</scope>
    <source>
        <strain evidence="5 6">W1435</strain>
    </source>
</reference>
<evidence type="ECO:0000256" key="2">
    <source>
        <dbReference type="ARBA" id="ARBA00022434"/>
    </source>
</evidence>
<dbReference type="Pfam" id="PF00210">
    <property type="entry name" value="Ferritin"/>
    <property type="match status" value="1"/>
</dbReference>
<dbReference type="KEGG" id="pfus:ADJ77_04275"/>
<dbReference type="GO" id="GO:0008199">
    <property type="term" value="F:ferric iron binding"/>
    <property type="evidence" value="ECO:0007669"/>
    <property type="project" value="InterPro"/>
</dbReference>
<dbReference type="Gene3D" id="1.20.1260.10">
    <property type="match status" value="1"/>
</dbReference>
<dbReference type="InterPro" id="IPR008331">
    <property type="entry name" value="Ferritin_DPS_dom"/>
</dbReference>
<evidence type="ECO:0000256" key="1">
    <source>
        <dbReference type="ARBA" id="ARBA00008093"/>
    </source>
</evidence>
<dbReference type="PRINTS" id="PR00601">
    <property type="entry name" value="BACFERRITIN"/>
</dbReference>
<dbReference type="eggNOG" id="COG2193">
    <property type="taxonomic scope" value="Bacteria"/>
</dbReference>
<dbReference type="InterPro" id="IPR009078">
    <property type="entry name" value="Ferritin-like_SF"/>
</dbReference>
<keyword evidence="2" id="KW-0409">Iron storage</keyword>
<evidence type="ECO:0000256" key="3">
    <source>
        <dbReference type="ARBA" id="ARBA00023004"/>
    </source>
</evidence>
<protein>
    <recommendedName>
        <fullName evidence="4">Ferritin/DPS domain-containing protein</fullName>
    </recommendedName>
</protein>
<sequence>MYSDITVFATGLTNGAFAHLVQGKYFESMGLTVLAKKYTGHYTEEMEWVEKFISRINDLGGEFKIEDQKGRELVKDPEEYIKADLAIQEKGVEILYNCMAELKDDLTTYDILKAYLADEEEDLYWSQGALDLIQLIGRENWLAKQL</sequence>
<dbReference type="AlphaFoldDB" id="A0A0K1NK54"/>
<evidence type="ECO:0000259" key="4">
    <source>
        <dbReference type="Pfam" id="PF00210"/>
    </source>
</evidence>
<comment type="similarity">
    <text evidence="1">Belongs to the bacterioferritin family.</text>
</comment>
<dbReference type="SUPFAM" id="SSF47240">
    <property type="entry name" value="Ferritin-like"/>
    <property type="match status" value="1"/>
</dbReference>
<evidence type="ECO:0000313" key="5">
    <source>
        <dbReference type="EMBL" id="AKU69046.1"/>
    </source>
</evidence>
<dbReference type="Proteomes" id="UP000060345">
    <property type="component" value="Chromosome 1"/>
</dbReference>